<reference evidence="2 3" key="1">
    <citation type="journal article" date="2020" name="IScience">
        <title>Genome Sequencing of the Endangered Kingdonia uniflora (Circaeasteraceae, Ranunculales) Reveals Potential Mechanisms of Evolutionary Specialization.</title>
        <authorList>
            <person name="Sun Y."/>
            <person name="Deng T."/>
            <person name="Zhang A."/>
            <person name="Moore M.J."/>
            <person name="Landis J.B."/>
            <person name="Lin N."/>
            <person name="Zhang H."/>
            <person name="Zhang X."/>
            <person name="Huang J."/>
            <person name="Zhang X."/>
            <person name="Sun H."/>
            <person name="Wang H."/>
        </authorList>
    </citation>
    <scope>NUCLEOTIDE SEQUENCE [LARGE SCALE GENOMIC DNA]</scope>
    <source>
        <strain evidence="2">TB1705</strain>
        <tissue evidence="2">Leaf</tissue>
    </source>
</reference>
<organism evidence="2 3">
    <name type="scientific">Kingdonia uniflora</name>
    <dbReference type="NCBI Taxonomy" id="39325"/>
    <lineage>
        <taxon>Eukaryota</taxon>
        <taxon>Viridiplantae</taxon>
        <taxon>Streptophyta</taxon>
        <taxon>Embryophyta</taxon>
        <taxon>Tracheophyta</taxon>
        <taxon>Spermatophyta</taxon>
        <taxon>Magnoliopsida</taxon>
        <taxon>Ranunculales</taxon>
        <taxon>Circaeasteraceae</taxon>
        <taxon>Kingdonia</taxon>
    </lineage>
</organism>
<comment type="caution">
    <text evidence="2">The sequence shown here is derived from an EMBL/GenBank/DDBJ whole genome shotgun (WGS) entry which is preliminary data.</text>
</comment>
<protein>
    <submittedName>
        <fullName evidence="2">Uncharacterized protein</fullName>
    </submittedName>
</protein>
<evidence type="ECO:0000313" key="2">
    <source>
        <dbReference type="EMBL" id="KAF6149050.1"/>
    </source>
</evidence>
<name>A0A7J7M2I7_9MAGN</name>
<keyword evidence="3" id="KW-1185">Reference proteome</keyword>
<feature type="non-terminal residue" evidence="2">
    <location>
        <position position="92"/>
    </location>
</feature>
<evidence type="ECO:0000256" key="1">
    <source>
        <dbReference type="SAM" id="MobiDB-lite"/>
    </source>
</evidence>
<sequence>PCLPTDLRIAKKKGPKPKSEKKKNQNFRSISPISINGGLDFSKASTDYIVKALSLRDSSIPCQSTLSSLSRSYNQTFLLCKLWIWRKLEDVG</sequence>
<proteinExistence type="predicted"/>
<dbReference type="AlphaFoldDB" id="A0A7J7M2I7"/>
<dbReference type="EMBL" id="JACGCM010001805">
    <property type="protein sequence ID" value="KAF6149050.1"/>
    <property type="molecule type" value="Genomic_DNA"/>
</dbReference>
<gene>
    <name evidence="2" type="ORF">GIB67_018628</name>
</gene>
<evidence type="ECO:0000313" key="3">
    <source>
        <dbReference type="Proteomes" id="UP000541444"/>
    </source>
</evidence>
<dbReference type="Proteomes" id="UP000541444">
    <property type="component" value="Unassembled WGS sequence"/>
</dbReference>
<feature type="compositionally biased region" description="Basic residues" evidence="1">
    <location>
        <begin position="10"/>
        <end position="25"/>
    </location>
</feature>
<accession>A0A7J7M2I7</accession>
<feature type="region of interest" description="Disordered" evidence="1">
    <location>
        <begin position="1"/>
        <end position="27"/>
    </location>
</feature>